<dbReference type="PANTHER" id="PTHR12814">
    <property type="entry name" value="RNA-BINDING PROTEIN NOB1"/>
    <property type="match status" value="1"/>
</dbReference>
<gene>
    <name evidence="5" type="ORF">ENP55_01250</name>
</gene>
<dbReference type="AlphaFoldDB" id="A0A7C2BK53"/>
<keyword evidence="1" id="KW-0540">Nuclease</keyword>
<dbReference type="EMBL" id="DSJT01000004">
    <property type="protein sequence ID" value="HEF86937.1"/>
    <property type="molecule type" value="Genomic_DNA"/>
</dbReference>
<accession>A0A7C2BK53</accession>
<protein>
    <submittedName>
        <fullName evidence="5">Nucleotide-binding protein</fullName>
    </submittedName>
</protein>
<dbReference type="PANTHER" id="PTHR12814:SF2">
    <property type="entry name" value="RNA-BINDING PROTEIN NOB1"/>
    <property type="match status" value="1"/>
</dbReference>
<evidence type="ECO:0000256" key="1">
    <source>
        <dbReference type="ARBA" id="ARBA00022722"/>
    </source>
</evidence>
<dbReference type="SMART" id="SM00670">
    <property type="entry name" value="PINc"/>
    <property type="match status" value="1"/>
</dbReference>
<reference evidence="5" key="1">
    <citation type="journal article" date="2020" name="mSystems">
        <title>Genome- and Community-Level Interaction Insights into Carbon Utilization and Element Cycling Functions of Hydrothermarchaeota in Hydrothermal Sediment.</title>
        <authorList>
            <person name="Zhou Z."/>
            <person name="Liu Y."/>
            <person name="Xu W."/>
            <person name="Pan J."/>
            <person name="Luo Z.H."/>
            <person name="Li M."/>
        </authorList>
    </citation>
    <scope>NUCLEOTIDE SEQUENCE [LARGE SCALE GENOMIC DNA]</scope>
    <source>
        <strain evidence="5">SpSt-23</strain>
    </source>
</reference>
<dbReference type="GO" id="GO:0004521">
    <property type="term" value="F:RNA endonuclease activity"/>
    <property type="evidence" value="ECO:0007669"/>
    <property type="project" value="TreeGrafter"/>
</dbReference>
<evidence type="ECO:0000256" key="2">
    <source>
        <dbReference type="ARBA" id="ARBA00022723"/>
    </source>
</evidence>
<keyword evidence="3" id="KW-0378">Hydrolase</keyword>
<dbReference type="InterPro" id="IPR039907">
    <property type="entry name" value="NOB1"/>
</dbReference>
<evidence type="ECO:0000259" key="4">
    <source>
        <dbReference type="SMART" id="SM00670"/>
    </source>
</evidence>
<dbReference type="CDD" id="cd00350">
    <property type="entry name" value="rubredoxin_like"/>
    <property type="match status" value="1"/>
</dbReference>
<proteinExistence type="predicted"/>
<evidence type="ECO:0000313" key="5">
    <source>
        <dbReference type="EMBL" id="HEF86937.1"/>
    </source>
</evidence>
<organism evidence="5">
    <name type="scientific">Thermosphaera aggregans</name>
    <dbReference type="NCBI Taxonomy" id="54254"/>
    <lineage>
        <taxon>Archaea</taxon>
        <taxon>Thermoproteota</taxon>
        <taxon>Thermoprotei</taxon>
        <taxon>Desulfurococcales</taxon>
        <taxon>Desulfurococcaceae</taxon>
        <taxon>Thermosphaera</taxon>
    </lineage>
</organism>
<feature type="domain" description="PIN" evidence="4">
    <location>
        <begin position="14"/>
        <end position="123"/>
    </location>
</feature>
<dbReference type="GO" id="GO:0016787">
    <property type="term" value="F:hydrolase activity"/>
    <property type="evidence" value="ECO:0007669"/>
    <property type="project" value="UniProtKB-KW"/>
</dbReference>
<dbReference type="InterPro" id="IPR033411">
    <property type="entry name" value="Ribonuclease_PIN"/>
</dbReference>
<keyword evidence="2" id="KW-0479">Metal-binding</keyword>
<dbReference type="GO" id="GO:0030490">
    <property type="term" value="P:maturation of SSU-rRNA"/>
    <property type="evidence" value="ECO:0007669"/>
    <property type="project" value="TreeGrafter"/>
</dbReference>
<dbReference type="InterPro" id="IPR002716">
    <property type="entry name" value="PIN_dom"/>
</dbReference>
<dbReference type="CDD" id="cd09876">
    <property type="entry name" value="PIN_Nob1-like"/>
    <property type="match status" value="1"/>
</dbReference>
<sequence length="182" mass="20045">MSSSQDGFHSTRVKTAVLDTSALLAKIYRLLPRYEIELYTSPSVVEEVKDYESKEALQEALDLGLLTVKAPGKGFVERVLKHASAIGEISKLSRTDVEVAALALELKEAGGTVVFTDDYSLQNLLLHLRIGFKPLKTLGISKERVYIEKCPVCGYVPGEPGERTCPLCGSEIKRVKSFSVRQ</sequence>
<dbReference type="Pfam" id="PF17146">
    <property type="entry name" value="PIN_6"/>
    <property type="match status" value="1"/>
</dbReference>
<dbReference type="GO" id="GO:0030688">
    <property type="term" value="C:preribosome, small subunit precursor"/>
    <property type="evidence" value="ECO:0007669"/>
    <property type="project" value="TreeGrafter"/>
</dbReference>
<comment type="caution">
    <text evidence="5">The sequence shown here is derived from an EMBL/GenBank/DDBJ whole genome shotgun (WGS) entry which is preliminary data.</text>
</comment>
<dbReference type="Gene3D" id="3.40.50.1010">
    <property type="entry name" value="5'-nuclease"/>
    <property type="match status" value="1"/>
</dbReference>
<name>A0A7C2BK53_9CREN</name>
<dbReference type="GO" id="GO:0046872">
    <property type="term" value="F:metal ion binding"/>
    <property type="evidence" value="ECO:0007669"/>
    <property type="project" value="UniProtKB-KW"/>
</dbReference>
<evidence type="ECO:0000256" key="3">
    <source>
        <dbReference type="ARBA" id="ARBA00022801"/>
    </source>
</evidence>